<sequence length="478" mass="53352">MALTNSFMAMRMTEDAYVTYKQSLGTAPSTPAGRRLAPSTIRVTGYNQEAKDTIVACNDDGSDFIETAWDLHDTVKRIMQRINDKLRIPLNFWSLAGQGQVLDEGQLASLHEMFRPSTSSGIIELQLVTNEALDDYEEEHSSGLERYVWRHLEVGQTDATDPKEIVRATYNLPDLVDAAEWQAYLDQRKAAEAALNVMLRPYNIIEIEYLVKKIRGGVEDIVKEFDLDETEQFAIADCVVPLKIEVEDDGDSPEPRSATVFTRIYSPTRPAAVDVWLSYNHRSRYDYVEFTSSVLFRVVNPLTDGALPPTSDPLDRDGRVARGWTRAFSLSFDPFPPGRSWYMRVQRKWELSAAHATQVHAALFGQRGRFAGVHKVDALRLLLAGVGLPFAVARAEGDRDAQNPGGHGITWKGLEEEWVGVNIRKACEVPLARDASWVPPPDEEPSDDDMDDDDDDDDGDEGSSNDGDSAPRGVTVPF</sequence>
<feature type="compositionally biased region" description="Acidic residues" evidence="1">
    <location>
        <begin position="441"/>
        <end position="463"/>
    </location>
</feature>
<evidence type="ECO:0000256" key="1">
    <source>
        <dbReference type="SAM" id="MobiDB-lite"/>
    </source>
</evidence>
<comment type="caution">
    <text evidence="2">The sequence shown here is derived from an EMBL/GenBank/DDBJ whole genome shotgun (WGS) entry which is preliminary data.</text>
</comment>
<gene>
    <name evidence="2" type="ORF">PsYK624_127870</name>
</gene>
<organism evidence="2 3">
    <name type="scientific">Phanerochaete sordida</name>
    <dbReference type="NCBI Taxonomy" id="48140"/>
    <lineage>
        <taxon>Eukaryota</taxon>
        <taxon>Fungi</taxon>
        <taxon>Dikarya</taxon>
        <taxon>Basidiomycota</taxon>
        <taxon>Agaricomycotina</taxon>
        <taxon>Agaricomycetes</taxon>
        <taxon>Polyporales</taxon>
        <taxon>Phanerochaetaceae</taxon>
        <taxon>Phanerochaete</taxon>
    </lineage>
</organism>
<evidence type="ECO:0000313" key="3">
    <source>
        <dbReference type="Proteomes" id="UP000703269"/>
    </source>
</evidence>
<evidence type="ECO:0008006" key="4">
    <source>
        <dbReference type="Google" id="ProtNLM"/>
    </source>
</evidence>
<feature type="region of interest" description="Disordered" evidence="1">
    <location>
        <begin position="432"/>
        <end position="478"/>
    </location>
</feature>
<reference evidence="2 3" key="1">
    <citation type="submission" date="2021-08" db="EMBL/GenBank/DDBJ databases">
        <title>Draft Genome Sequence of Phanerochaete sordida strain YK-624.</title>
        <authorList>
            <person name="Mori T."/>
            <person name="Dohra H."/>
            <person name="Suzuki T."/>
            <person name="Kawagishi H."/>
            <person name="Hirai H."/>
        </authorList>
    </citation>
    <scope>NUCLEOTIDE SEQUENCE [LARGE SCALE GENOMIC DNA]</scope>
    <source>
        <strain evidence="2 3">YK-624</strain>
    </source>
</reference>
<dbReference type="OrthoDB" id="3012326at2759"/>
<keyword evidence="3" id="KW-1185">Reference proteome</keyword>
<dbReference type="Proteomes" id="UP000703269">
    <property type="component" value="Unassembled WGS sequence"/>
</dbReference>
<name>A0A9P3GIL3_9APHY</name>
<accession>A0A9P3GIL3</accession>
<evidence type="ECO:0000313" key="2">
    <source>
        <dbReference type="EMBL" id="GJE96588.1"/>
    </source>
</evidence>
<dbReference type="EMBL" id="BPQB01000061">
    <property type="protein sequence ID" value="GJE96588.1"/>
    <property type="molecule type" value="Genomic_DNA"/>
</dbReference>
<dbReference type="AlphaFoldDB" id="A0A9P3GIL3"/>
<protein>
    <recommendedName>
        <fullName evidence="4">Ubiquitin-like domain-containing protein</fullName>
    </recommendedName>
</protein>
<proteinExistence type="predicted"/>